<dbReference type="GeneID" id="54477509"/>
<dbReference type="PANTHER" id="PTHR47534:SF3">
    <property type="entry name" value="ALCOHOL DEHYDROGENASE-LIKE C-TERMINAL DOMAIN-CONTAINING PROTEIN"/>
    <property type="match status" value="1"/>
</dbReference>
<evidence type="ECO:0000256" key="1">
    <source>
        <dbReference type="ARBA" id="ARBA00023002"/>
    </source>
</evidence>
<dbReference type="InterPro" id="IPR036291">
    <property type="entry name" value="NAD(P)-bd_dom_sf"/>
</dbReference>
<keyword evidence="1" id="KW-0560">Oxidoreductase</keyword>
<dbReference type="EMBL" id="MU001632">
    <property type="protein sequence ID" value="KAF2485947.1"/>
    <property type="molecule type" value="Genomic_DNA"/>
</dbReference>
<proteinExistence type="predicted"/>
<dbReference type="AlphaFoldDB" id="A0A6A6Q3E6"/>
<evidence type="ECO:0000313" key="3">
    <source>
        <dbReference type="Proteomes" id="UP000799767"/>
    </source>
</evidence>
<dbReference type="Proteomes" id="UP000799767">
    <property type="component" value="Unassembled WGS sequence"/>
</dbReference>
<keyword evidence="3" id="KW-1185">Reference proteome</keyword>
<sequence length="347" mass="38773">MVDIHKVRRSNTEYFPNLPFVAVFVGGTQGIGRYAVEELAKLYSQPILRVYILGRNKTSADEVLASCRRLCPHGKFTFVQARNLALLEDVDATCAEIIRLERQEDHPRIDLLVQTQAQIHFGARRDTPEGLDQQLSLLYYSRIRFITQLMQLLEASTVPSGARVVSIDAAGAESILLRDDLSLRDPQHYSIMNAKSHAAYMTTMAFEHLASQHRRVGLVYMYPGLVFGPAHYDPQLPWWFKAGRMLLEPLLRWSFATPSADSGARTLFLASACFASAQNSSSGELAPGTDGSIGSGCYAVGRLNENLATDKYTRKYATLRDEELMDLVWKHTTDAFDTISGGNRFDS</sequence>
<dbReference type="OrthoDB" id="2898509at2759"/>
<protein>
    <submittedName>
        <fullName evidence="2">Uncharacterized protein</fullName>
    </submittedName>
</protein>
<reference evidence="2" key="1">
    <citation type="journal article" date="2020" name="Stud. Mycol.">
        <title>101 Dothideomycetes genomes: a test case for predicting lifestyles and emergence of pathogens.</title>
        <authorList>
            <person name="Haridas S."/>
            <person name="Albert R."/>
            <person name="Binder M."/>
            <person name="Bloem J."/>
            <person name="Labutti K."/>
            <person name="Salamov A."/>
            <person name="Andreopoulos B."/>
            <person name="Baker S."/>
            <person name="Barry K."/>
            <person name="Bills G."/>
            <person name="Bluhm B."/>
            <person name="Cannon C."/>
            <person name="Castanera R."/>
            <person name="Culley D."/>
            <person name="Daum C."/>
            <person name="Ezra D."/>
            <person name="Gonzalez J."/>
            <person name="Henrissat B."/>
            <person name="Kuo A."/>
            <person name="Liang C."/>
            <person name="Lipzen A."/>
            <person name="Lutzoni F."/>
            <person name="Magnuson J."/>
            <person name="Mondo S."/>
            <person name="Nolan M."/>
            <person name="Ohm R."/>
            <person name="Pangilinan J."/>
            <person name="Park H.-J."/>
            <person name="Ramirez L."/>
            <person name="Alfaro M."/>
            <person name="Sun H."/>
            <person name="Tritt A."/>
            <person name="Yoshinaga Y."/>
            <person name="Zwiers L.-H."/>
            <person name="Turgeon B."/>
            <person name="Goodwin S."/>
            <person name="Spatafora J."/>
            <person name="Crous P."/>
            <person name="Grigoriev I."/>
        </authorList>
    </citation>
    <scope>NUCLEOTIDE SEQUENCE</scope>
    <source>
        <strain evidence="2">CBS 113389</strain>
    </source>
</reference>
<dbReference type="PANTHER" id="PTHR47534">
    <property type="entry name" value="YALI0E05731P"/>
    <property type="match status" value="1"/>
</dbReference>
<dbReference type="Gene3D" id="3.40.50.720">
    <property type="entry name" value="NAD(P)-binding Rossmann-like Domain"/>
    <property type="match status" value="1"/>
</dbReference>
<dbReference type="InterPro" id="IPR052228">
    <property type="entry name" value="Sec_Metab_Biosynth_Oxidored"/>
</dbReference>
<organism evidence="2 3">
    <name type="scientific">Neohortaea acidophila</name>
    <dbReference type="NCBI Taxonomy" id="245834"/>
    <lineage>
        <taxon>Eukaryota</taxon>
        <taxon>Fungi</taxon>
        <taxon>Dikarya</taxon>
        <taxon>Ascomycota</taxon>
        <taxon>Pezizomycotina</taxon>
        <taxon>Dothideomycetes</taxon>
        <taxon>Dothideomycetidae</taxon>
        <taxon>Mycosphaerellales</taxon>
        <taxon>Teratosphaeriaceae</taxon>
        <taxon>Neohortaea</taxon>
    </lineage>
</organism>
<dbReference type="RefSeq" id="XP_033592516.1">
    <property type="nucleotide sequence ID" value="XM_033736507.1"/>
</dbReference>
<dbReference type="SUPFAM" id="SSF51735">
    <property type="entry name" value="NAD(P)-binding Rossmann-fold domains"/>
    <property type="match status" value="1"/>
</dbReference>
<gene>
    <name evidence="2" type="ORF">BDY17DRAFT_320783</name>
</gene>
<accession>A0A6A6Q3E6</accession>
<name>A0A6A6Q3E6_9PEZI</name>
<dbReference type="GO" id="GO:0016491">
    <property type="term" value="F:oxidoreductase activity"/>
    <property type="evidence" value="ECO:0007669"/>
    <property type="project" value="UniProtKB-KW"/>
</dbReference>
<evidence type="ECO:0000313" key="2">
    <source>
        <dbReference type="EMBL" id="KAF2485947.1"/>
    </source>
</evidence>